<evidence type="ECO:0000313" key="1">
    <source>
        <dbReference type="EMBL" id="NIE44958.1"/>
    </source>
</evidence>
<dbReference type="EMBL" id="GIKN01002685">
    <property type="protein sequence ID" value="NIE44958.1"/>
    <property type="molecule type" value="Transcribed_RNA"/>
</dbReference>
<accession>A0A6G5A304</accession>
<reference evidence="1" key="1">
    <citation type="submission" date="2020-03" db="EMBL/GenBank/DDBJ databases">
        <title>A transcriptome and proteome of the tick Rhipicephalus microplus shaped by the genetic composition of its hosts and developmental stage.</title>
        <authorList>
            <person name="Garcia G.R."/>
            <person name="Ribeiro J.M.C."/>
            <person name="Maruyama S.R."/>
            <person name="Gardinasse L.G."/>
            <person name="Nelson K."/>
            <person name="Ferreira B.R."/>
            <person name="Andrade T.G."/>
            <person name="Santos I.K.F.M."/>
        </authorList>
    </citation>
    <scope>NUCLEOTIDE SEQUENCE</scope>
    <source>
        <strain evidence="1">NSGR</strain>
        <tissue evidence="1">Salivary glands</tissue>
    </source>
</reference>
<protein>
    <submittedName>
        <fullName evidence="1">Putative secreted protein</fullName>
    </submittedName>
</protein>
<name>A0A6G5A304_RHIMP</name>
<organism evidence="1">
    <name type="scientific">Rhipicephalus microplus</name>
    <name type="common">Cattle tick</name>
    <name type="synonym">Boophilus microplus</name>
    <dbReference type="NCBI Taxonomy" id="6941"/>
    <lineage>
        <taxon>Eukaryota</taxon>
        <taxon>Metazoa</taxon>
        <taxon>Ecdysozoa</taxon>
        <taxon>Arthropoda</taxon>
        <taxon>Chelicerata</taxon>
        <taxon>Arachnida</taxon>
        <taxon>Acari</taxon>
        <taxon>Parasitiformes</taxon>
        <taxon>Ixodida</taxon>
        <taxon>Ixodoidea</taxon>
        <taxon>Ixodidae</taxon>
        <taxon>Rhipicephalinae</taxon>
        <taxon>Rhipicephalus</taxon>
        <taxon>Boophilus</taxon>
    </lineage>
</organism>
<proteinExistence type="predicted"/>
<sequence length="68" mass="7883">MKLLQILVDKWRSCAWFLLIHSSNCIPYDGEWPTKWNVFSDNNQARVSQCPQHCSVFMSLMGLSLNHG</sequence>
<dbReference type="AlphaFoldDB" id="A0A6G5A304"/>